<organism evidence="2 3">
    <name type="scientific">Aureobasidium pullulans EXF-150</name>
    <dbReference type="NCBI Taxonomy" id="1043002"/>
    <lineage>
        <taxon>Eukaryota</taxon>
        <taxon>Fungi</taxon>
        <taxon>Dikarya</taxon>
        <taxon>Ascomycota</taxon>
        <taxon>Pezizomycotina</taxon>
        <taxon>Dothideomycetes</taxon>
        <taxon>Dothideomycetidae</taxon>
        <taxon>Dothideales</taxon>
        <taxon>Saccotheciaceae</taxon>
        <taxon>Aureobasidium</taxon>
    </lineage>
</organism>
<dbReference type="Proteomes" id="UP000030706">
    <property type="component" value="Unassembled WGS sequence"/>
</dbReference>
<name>A0A074XZY0_AURPU</name>
<gene>
    <name evidence="2" type="ORF">M438DRAFT_2708</name>
</gene>
<accession>A0A074XZY0</accession>
<sequence length="177" mass="19924">MDDPLKGYFNHQGVRHIGFKNHHKDGRSYHGSLNHRHHHYNVRQLNSKYAYTRPFHMIHPDNSKSQPRPSSIYPLNSATRSTTNSSIPTATKPSTWKSPSTPPAISIPSPVSPPCPRQLRTKVHKPTASESTFYIKAGVFTEMTLKPYAVALKISRICTVGSGSYIQRWRCLSMGKG</sequence>
<reference evidence="2 3" key="1">
    <citation type="journal article" date="2014" name="BMC Genomics">
        <title>Genome sequencing of four Aureobasidium pullulans varieties: biotechnological potential, stress tolerance, and description of new species.</title>
        <authorList>
            <person name="Gostin Ar C."/>
            <person name="Ohm R.A."/>
            <person name="Kogej T."/>
            <person name="Sonjak S."/>
            <person name="Turk M."/>
            <person name="Zajc J."/>
            <person name="Zalar P."/>
            <person name="Grube M."/>
            <person name="Sun H."/>
            <person name="Han J."/>
            <person name="Sharma A."/>
            <person name="Chiniquy J."/>
            <person name="Ngan C.Y."/>
            <person name="Lipzen A."/>
            <person name="Barry K."/>
            <person name="Grigoriev I.V."/>
            <person name="Gunde-Cimerman N."/>
        </authorList>
    </citation>
    <scope>NUCLEOTIDE SEQUENCE [LARGE SCALE GENOMIC DNA]</scope>
    <source>
        <strain evidence="2 3">EXF-150</strain>
    </source>
</reference>
<dbReference type="GeneID" id="40742729"/>
<keyword evidence="3" id="KW-1185">Reference proteome</keyword>
<proteinExistence type="predicted"/>
<dbReference type="HOGENOM" id="CLU_1517574_0_0_1"/>
<feature type="compositionally biased region" description="Polar residues" evidence="1">
    <location>
        <begin position="63"/>
        <end position="87"/>
    </location>
</feature>
<evidence type="ECO:0000256" key="1">
    <source>
        <dbReference type="SAM" id="MobiDB-lite"/>
    </source>
</evidence>
<protein>
    <submittedName>
        <fullName evidence="2">Uncharacterized protein</fullName>
    </submittedName>
</protein>
<evidence type="ECO:0000313" key="2">
    <source>
        <dbReference type="EMBL" id="KEQ89204.1"/>
    </source>
</evidence>
<feature type="compositionally biased region" description="Low complexity" evidence="1">
    <location>
        <begin position="88"/>
        <end position="109"/>
    </location>
</feature>
<evidence type="ECO:0000313" key="3">
    <source>
        <dbReference type="Proteomes" id="UP000030706"/>
    </source>
</evidence>
<dbReference type="RefSeq" id="XP_029765391.1">
    <property type="nucleotide sequence ID" value="XM_029900423.1"/>
</dbReference>
<feature type="region of interest" description="Disordered" evidence="1">
    <location>
        <begin position="57"/>
        <end position="118"/>
    </location>
</feature>
<dbReference type="AlphaFoldDB" id="A0A074XZY0"/>
<dbReference type="EMBL" id="KL584974">
    <property type="protein sequence ID" value="KEQ89204.1"/>
    <property type="molecule type" value="Genomic_DNA"/>
</dbReference>